<accession>A0A8J5SYP9</accession>
<sequence length="466" mass="51753">MTRSPPLHPDLQRVRFGSKFRAAKLPKYSGDSDPGEFSRSYALAIEASGGSRDTMATCFPLALEGIALRWFWSLRPGTIRSWDQLRKKFRFAHTKAQIKGLSASLVIDAAWEGVTHPGLLDKLHRKPISSVAQLMTYFEEYARSEEGQMRRQAMIVPVQATGTKTYEVSPDLDRGARPTHDFRRQDFGRQDSVHGDSRRGRKHLRGEVLSITPRAPAKHQHTVHGENRSHDTDSCRTILALRSDYLERSAGRGFTDKGNPEPRPEAVQVVGRRDEPEAPGLAPEFGSAQAPKLEDALDRGKRVVLPIFGGGALGALSKRQRRDYVREVGHIGTSSSSVLPEWSHVPISFTAEDATGVKFPHADPLVISADIAGVEAEFYRLKKEYGKAELLYVEAIEILEESFGSDDIRVGTALHSLGICYHLQCKLALAQTCYEIEGRVMGVGNPEYASTVYLLGKFCAFQARRL</sequence>
<feature type="region of interest" description="Disordered" evidence="1">
    <location>
        <begin position="250"/>
        <end position="286"/>
    </location>
</feature>
<feature type="compositionally biased region" description="Basic and acidic residues" evidence="1">
    <location>
        <begin position="171"/>
        <end position="198"/>
    </location>
</feature>
<proteinExistence type="predicted"/>
<dbReference type="Proteomes" id="UP000729402">
    <property type="component" value="Unassembled WGS sequence"/>
</dbReference>
<dbReference type="PANTHER" id="PTHR47689:SF2">
    <property type="entry name" value="TETRATRICOPEPTIDE REPEAT (TPR)-LIKE SUPERFAMILY PROTEIN"/>
    <property type="match status" value="1"/>
</dbReference>
<organism evidence="2 3">
    <name type="scientific">Zizania palustris</name>
    <name type="common">Northern wild rice</name>
    <dbReference type="NCBI Taxonomy" id="103762"/>
    <lineage>
        <taxon>Eukaryota</taxon>
        <taxon>Viridiplantae</taxon>
        <taxon>Streptophyta</taxon>
        <taxon>Embryophyta</taxon>
        <taxon>Tracheophyta</taxon>
        <taxon>Spermatophyta</taxon>
        <taxon>Magnoliopsida</taxon>
        <taxon>Liliopsida</taxon>
        <taxon>Poales</taxon>
        <taxon>Poaceae</taxon>
        <taxon>BOP clade</taxon>
        <taxon>Oryzoideae</taxon>
        <taxon>Oryzeae</taxon>
        <taxon>Zizaniinae</taxon>
        <taxon>Zizania</taxon>
    </lineage>
</organism>
<protein>
    <recommendedName>
        <fullName evidence="4">Retrotransposon gag domain-containing protein</fullName>
    </recommendedName>
</protein>
<keyword evidence="3" id="KW-1185">Reference proteome</keyword>
<evidence type="ECO:0000256" key="1">
    <source>
        <dbReference type="SAM" id="MobiDB-lite"/>
    </source>
</evidence>
<feature type="compositionally biased region" description="Basic and acidic residues" evidence="1">
    <location>
        <begin position="250"/>
        <end position="264"/>
    </location>
</feature>
<evidence type="ECO:0000313" key="2">
    <source>
        <dbReference type="EMBL" id="KAG8083396.1"/>
    </source>
</evidence>
<name>A0A8J5SYP9_ZIZPA</name>
<evidence type="ECO:0000313" key="3">
    <source>
        <dbReference type="Proteomes" id="UP000729402"/>
    </source>
</evidence>
<dbReference type="Pfam" id="PF13424">
    <property type="entry name" value="TPR_12"/>
    <property type="match status" value="1"/>
</dbReference>
<comment type="caution">
    <text evidence="2">The sequence shown here is derived from an EMBL/GenBank/DDBJ whole genome shotgun (WGS) entry which is preliminary data.</text>
</comment>
<reference evidence="2" key="1">
    <citation type="journal article" date="2021" name="bioRxiv">
        <title>Whole Genome Assembly and Annotation of Northern Wild Rice, Zizania palustris L., Supports a Whole Genome Duplication in the Zizania Genus.</title>
        <authorList>
            <person name="Haas M."/>
            <person name="Kono T."/>
            <person name="Macchietto M."/>
            <person name="Millas R."/>
            <person name="McGilp L."/>
            <person name="Shao M."/>
            <person name="Duquette J."/>
            <person name="Hirsch C.N."/>
            <person name="Kimball J."/>
        </authorList>
    </citation>
    <scope>NUCLEOTIDE SEQUENCE</scope>
    <source>
        <tissue evidence="2">Fresh leaf tissue</tissue>
    </source>
</reference>
<dbReference type="AlphaFoldDB" id="A0A8J5SYP9"/>
<reference evidence="2" key="2">
    <citation type="submission" date="2021-02" db="EMBL/GenBank/DDBJ databases">
        <authorList>
            <person name="Kimball J.A."/>
            <person name="Haas M.W."/>
            <person name="Macchietto M."/>
            <person name="Kono T."/>
            <person name="Duquette J."/>
            <person name="Shao M."/>
        </authorList>
    </citation>
    <scope>NUCLEOTIDE SEQUENCE</scope>
    <source>
        <tissue evidence="2">Fresh leaf tissue</tissue>
    </source>
</reference>
<dbReference type="OrthoDB" id="1689420at2759"/>
<dbReference type="PANTHER" id="PTHR47689">
    <property type="entry name" value="TETRATRICOPEPTIDE REPEAT (TPR)-LIKE SUPERFAMILY PROTEIN"/>
    <property type="match status" value="1"/>
</dbReference>
<dbReference type="EMBL" id="JAAALK010000085">
    <property type="protein sequence ID" value="KAG8083396.1"/>
    <property type="molecule type" value="Genomic_DNA"/>
</dbReference>
<feature type="compositionally biased region" description="Basic and acidic residues" evidence="1">
    <location>
        <begin position="223"/>
        <end position="232"/>
    </location>
</feature>
<evidence type="ECO:0008006" key="4">
    <source>
        <dbReference type="Google" id="ProtNLM"/>
    </source>
</evidence>
<gene>
    <name evidence="2" type="ORF">GUJ93_ZPchr0015g6623</name>
</gene>
<feature type="region of interest" description="Disordered" evidence="1">
    <location>
        <begin position="167"/>
        <end position="232"/>
    </location>
</feature>